<reference evidence="3" key="1">
    <citation type="submission" date="2017-05" db="EMBL/GenBank/DDBJ databases">
        <title>Physiological properties and genetic analysis related to exopolysaccharide production of fresh-water unicellular cyanobacterium Aphanothece sacrum, Suizenji Nori, that has been cultured as a food source in Japan.</title>
        <authorList>
            <person name="Kanesaki Y."/>
            <person name="Yoshikawa S."/>
            <person name="Ohki K."/>
        </authorList>
    </citation>
    <scope>NUCLEOTIDE SEQUENCE [LARGE SCALE GENOMIC DNA]</scope>
    <source>
        <strain evidence="3">FPU1</strain>
    </source>
</reference>
<keyword evidence="1" id="KW-1133">Transmembrane helix</keyword>
<proteinExistence type="predicted"/>
<comment type="caution">
    <text evidence="2">The sequence shown here is derived from an EMBL/GenBank/DDBJ whole genome shotgun (WGS) entry which is preliminary data.</text>
</comment>
<dbReference type="Pfam" id="PF04087">
    <property type="entry name" value="DUF389"/>
    <property type="match status" value="1"/>
</dbReference>
<dbReference type="PANTHER" id="PTHR20992:SF9">
    <property type="entry name" value="AT15442P-RELATED"/>
    <property type="match status" value="1"/>
</dbReference>
<dbReference type="EMBL" id="BDQK01000016">
    <property type="protein sequence ID" value="GBF82325.1"/>
    <property type="molecule type" value="Genomic_DNA"/>
</dbReference>
<dbReference type="PANTHER" id="PTHR20992">
    <property type="entry name" value="AT15442P-RELATED"/>
    <property type="match status" value="1"/>
</dbReference>
<organism evidence="2 3">
    <name type="scientific">Aphanothece sacrum FPU1</name>
    <dbReference type="NCBI Taxonomy" id="1920663"/>
    <lineage>
        <taxon>Bacteria</taxon>
        <taxon>Bacillati</taxon>
        <taxon>Cyanobacteriota</taxon>
        <taxon>Cyanophyceae</taxon>
        <taxon>Oscillatoriophycideae</taxon>
        <taxon>Chroococcales</taxon>
        <taxon>Aphanothecaceae</taxon>
        <taxon>Aphanothece</taxon>
    </lineage>
</organism>
<keyword evidence="3" id="KW-1185">Reference proteome</keyword>
<feature type="transmembrane region" description="Helical" evidence="1">
    <location>
        <begin position="129"/>
        <end position="147"/>
    </location>
</feature>
<feature type="transmembrane region" description="Helical" evidence="1">
    <location>
        <begin position="220"/>
        <end position="243"/>
    </location>
</feature>
<keyword evidence="1" id="KW-0472">Membrane</keyword>
<evidence type="ECO:0000313" key="3">
    <source>
        <dbReference type="Proteomes" id="UP000287247"/>
    </source>
</evidence>
<evidence type="ECO:0000256" key="1">
    <source>
        <dbReference type="SAM" id="Phobius"/>
    </source>
</evidence>
<protein>
    <submittedName>
        <fullName evidence="2">Membrane protein</fullName>
    </submittedName>
</protein>
<dbReference type="OrthoDB" id="9790659at2"/>
<gene>
    <name evidence="2" type="ORF">AsFPU1_3753</name>
</gene>
<feature type="transmembrane region" description="Helical" evidence="1">
    <location>
        <begin position="154"/>
        <end position="175"/>
    </location>
</feature>
<feature type="transmembrane region" description="Helical" evidence="1">
    <location>
        <begin position="35"/>
        <end position="68"/>
    </location>
</feature>
<dbReference type="RefSeq" id="WP_124972772.1">
    <property type="nucleotide sequence ID" value="NZ_BDQK01000016.1"/>
</dbReference>
<dbReference type="Proteomes" id="UP000287247">
    <property type="component" value="Unassembled WGS sequence"/>
</dbReference>
<feature type="transmembrane region" description="Helical" evidence="1">
    <location>
        <begin position="187"/>
        <end position="208"/>
    </location>
</feature>
<evidence type="ECO:0000313" key="2">
    <source>
        <dbReference type="EMBL" id="GBF82325.1"/>
    </source>
</evidence>
<feature type="transmembrane region" description="Helical" evidence="1">
    <location>
        <begin position="89"/>
        <end position="109"/>
    </location>
</feature>
<sequence>MQNWINSTIPKVPPETRQKLQKELSEESTLDTNFLVLNISACLIATLGLLTNSAAVIIGAMIVAPLMLPLRGLALGVLDTDKRLVKSSLITLAIGTVVAIIISGLVGRLFNLPAGSFGPEILARTQPNLADLGVAMAAGTISGFAKIRPKLSDAVAGTAIAVALMPPLCVVGISWSQGAWGYGNGAFLLYMTNFLGITLSCLIVFVLGGYSLESRQTSKALVGFLLMTGMLTLPLFFSFGNLIQQKQLSARIKQILQNETITLGKQAELVGFEVQWPSFPWSRQPPIVLLTVRENTDSPITPTQVSLVEDLLKREFNRKFTLIFRASLVREIRSDSPNP</sequence>
<keyword evidence="1" id="KW-0812">Transmembrane</keyword>
<accession>A0A401IM62</accession>
<dbReference type="AlphaFoldDB" id="A0A401IM62"/>
<dbReference type="InterPro" id="IPR005240">
    <property type="entry name" value="DUF389"/>
</dbReference>
<name>A0A401IM62_APHSA</name>